<feature type="region of interest" description="Disordered" evidence="26">
    <location>
        <begin position="567"/>
        <end position="587"/>
    </location>
</feature>
<keyword evidence="15" id="KW-0735">Signal-anchor</keyword>
<evidence type="ECO:0000256" key="21">
    <source>
        <dbReference type="ARBA" id="ARBA00023242"/>
    </source>
</evidence>
<evidence type="ECO:0000256" key="25">
    <source>
        <dbReference type="ARBA" id="ARBA00049421"/>
    </source>
</evidence>
<name>A0A182FEL4_ANOAL</name>
<evidence type="ECO:0000256" key="10">
    <source>
        <dbReference type="ARBA" id="ARBA00022692"/>
    </source>
</evidence>
<evidence type="ECO:0000256" key="22">
    <source>
        <dbReference type="ARBA" id="ARBA00037706"/>
    </source>
</evidence>
<dbReference type="FunFam" id="3.10.180.20:FF:000001">
    <property type="entry name" value="alpha-1,3-mannosyl-glycoprotein 2-beta-N-acetylglucosaminyltransferase"/>
    <property type="match status" value="1"/>
</dbReference>
<evidence type="ECO:0000256" key="9">
    <source>
        <dbReference type="ARBA" id="ARBA00022679"/>
    </source>
</evidence>
<evidence type="ECO:0000256" key="11">
    <source>
        <dbReference type="ARBA" id="ARBA00022723"/>
    </source>
</evidence>
<reference evidence="29 30" key="1">
    <citation type="journal article" date="2017" name="G3 (Bethesda)">
        <title>The Physical Genome Mapping of Anopheles albimanus Corrected Scaffold Misassemblies and Identified Interarm Rearrangements in Genus Anopheles.</title>
        <authorList>
            <person name="Artemov G.N."/>
            <person name="Peery A.N."/>
            <person name="Jiang X."/>
            <person name="Tu Z."/>
            <person name="Stegniy V.N."/>
            <person name="Sharakhova M.V."/>
            <person name="Sharakhov I.V."/>
        </authorList>
    </citation>
    <scope>NUCLEOTIDE SEQUENCE [LARGE SCALE GENOMIC DNA]</scope>
    <source>
        <strain evidence="29 30">ALBI9_A</strain>
    </source>
</reference>
<feature type="domain" description="C2H2-type" evidence="28">
    <location>
        <begin position="137"/>
        <end position="165"/>
    </location>
</feature>
<dbReference type="CDD" id="cd02514">
    <property type="entry name" value="GT13_GLCNAC-TI"/>
    <property type="match status" value="1"/>
</dbReference>
<keyword evidence="11" id="KW-0479">Metal-binding</keyword>
<dbReference type="Pfam" id="PF00096">
    <property type="entry name" value="zf-C2H2"/>
    <property type="match status" value="4"/>
</dbReference>
<evidence type="ECO:0000313" key="30">
    <source>
        <dbReference type="Proteomes" id="UP000069272"/>
    </source>
</evidence>
<evidence type="ECO:0000256" key="13">
    <source>
        <dbReference type="ARBA" id="ARBA00022771"/>
    </source>
</evidence>
<feature type="domain" description="C2H2-type" evidence="28">
    <location>
        <begin position="359"/>
        <end position="386"/>
    </location>
</feature>
<dbReference type="GO" id="GO:0048471">
    <property type="term" value="C:perinuclear region of cytoplasm"/>
    <property type="evidence" value="ECO:0007669"/>
    <property type="project" value="UniProtKB-SubCell"/>
</dbReference>
<dbReference type="PANTHER" id="PTHR10468">
    <property type="entry name" value="PROTEIN O-LINKED-MANNOSE BETA-1,2-N-ACETYLGLUCOSAMINYLTRANSFERASE 1/ALPHA-1,3-MANNOSYL-GLYCOPROTEIN 2-BETA-N-ACETYLGLUCOSAMINYLTRANSFERASE"/>
    <property type="match status" value="1"/>
</dbReference>
<evidence type="ECO:0000256" key="8">
    <source>
        <dbReference type="ARBA" id="ARBA00022676"/>
    </source>
</evidence>
<comment type="cofactor">
    <cofactor evidence="1">
        <name>Mn(2+)</name>
        <dbReference type="ChEBI" id="CHEBI:29035"/>
    </cofactor>
</comment>
<comment type="function">
    <text evidence="22">Initiates complex N-linked carbohydrate formation. Essential for the conversion of high-mannose to hybrid and complex N-glycans.</text>
</comment>
<dbReference type="SMART" id="SM00355">
    <property type="entry name" value="ZnF_C2H2"/>
    <property type="match status" value="13"/>
</dbReference>
<evidence type="ECO:0000256" key="14">
    <source>
        <dbReference type="ARBA" id="ARBA00022833"/>
    </source>
</evidence>
<feature type="domain" description="C2H2-type" evidence="28">
    <location>
        <begin position="80"/>
        <end position="108"/>
    </location>
</feature>
<comment type="catalytic activity">
    <reaction evidence="25">
        <text>N(4)-(alpha-D-Man-(1-&gt;3)-[alpha-D-Man-(1-&gt;3)-[alpha-D-Man-(1-&gt;6)]-alpha-D-Man-(1-&gt;6)]-beta-D-Man-(1-&gt;4)-beta-D-GlcNAc-(1-&gt;4)-beta-D-GlcNAc)-L-asparaginyl-[protein] (N-glucan mannose isomer 5A1,2) + UDP-N-acetyl-alpha-D-glucosamine = N(4)-{beta-D-GlcNAc-(1-&gt;2)-alpha-D-Man-(1-&gt;3)-[alpha-D-Man-(1-&gt;3)-[alpha-D-Man-(1-&gt;6)]-alpha-D-Man-(1-&gt;6)]-beta-D-Man-(1-&gt;4)-beta-D-GlcNAc-(1-&gt;4)-beta-D-GlcNAc}-L-asparaginyl-[protein] + UDP + H(+)</text>
        <dbReference type="Rhea" id="RHEA:11456"/>
        <dbReference type="Rhea" id="RHEA-COMP:14367"/>
        <dbReference type="Rhea" id="RHEA-COMP:14368"/>
        <dbReference type="ChEBI" id="CHEBI:15378"/>
        <dbReference type="ChEBI" id="CHEBI:57705"/>
        <dbReference type="ChEBI" id="CHEBI:58223"/>
        <dbReference type="ChEBI" id="CHEBI:59087"/>
        <dbReference type="ChEBI" id="CHEBI:60625"/>
        <dbReference type="EC" id="2.4.1.101"/>
    </reaction>
</comment>
<comment type="subcellular location">
    <subcellularLocation>
        <location evidence="4">Cytoplasm</location>
        <location evidence="4">Perinuclear region</location>
    </subcellularLocation>
    <subcellularLocation>
        <location evidence="3">Golgi apparatus membrane</location>
        <topology evidence="3">Single-pass type II membrane protein</topology>
    </subcellularLocation>
    <subcellularLocation>
        <location evidence="2">Nucleus</location>
    </subcellularLocation>
</comment>
<feature type="domain" description="C2H2-type" evidence="28">
    <location>
        <begin position="387"/>
        <end position="415"/>
    </location>
</feature>
<evidence type="ECO:0000256" key="1">
    <source>
        <dbReference type="ARBA" id="ARBA00001936"/>
    </source>
</evidence>
<dbReference type="GO" id="GO:0008270">
    <property type="term" value="F:zinc ion binding"/>
    <property type="evidence" value="ECO:0007669"/>
    <property type="project" value="UniProtKB-KW"/>
</dbReference>
<evidence type="ECO:0000256" key="18">
    <source>
        <dbReference type="ARBA" id="ARBA00023136"/>
    </source>
</evidence>
<reference evidence="29" key="2">
    <citation type="submission" date="2022-08" db="UniProtKB">
        <authorList>
            <consortium name="EnsemblMetazoa"/>
        </authorList>
    </citation>
    <scope>IDENTIFICATION</scope>
    <source>
        <strain evidence="29">STECLA/ALBI9_A</strain>
    </source>
</reference>
<evidence type="ECO:0000256" key="2">
    <source>
        <dbReference type="ARBA" id="ARBA00004123"/>
    </source>
</evidence>
<evidence type="ECO:0000256" key="19">
    <source>
        <dbReference type="ARBA" id="ARBA00023157"/>
    </source>
</evidence>
<evidence type="ECO:0000256" key="7">
    <source>
        <dbReference type="ARBA" id="ARBA00022490"/>
    </source>
</evidence>
<dbReference type="VEuPathDB" id="VectorBase:AALB004955"/>
<dbReference type="PROSITE" id="PS50157">
    <property type="entry name" value="ZINC_FINGER_C2H2_2"/>
    <property type="match status" value="11"/>
</dbReference>
<evidence type="ECO:0000313" key="29">
    <source>
        <dbReference type="EnsemblMetazoa" id="AALB004955-PA"/>
    </source>
</evidence>
<evidence type="ECO:0000256" key="23">
    <source>
        <dbReference type="ARBA" id="ARBA00038949"/>
    </source>
</evidence>
<dbReference type="GO" id="GO:0003827">
    <property type="term" value="F:alpha-1,3-mannosylglycoprotein 2-beta-N-acetylglucosaminyltransferase activity"/>
    <property type="evidence" value="ECO:0007669"/>
    <property type="project" value="UniProtKB-EC"/>
</dbReference>
<evidence type="ECO:0000256" key="5">
    <source>
        <dbReference type="ARBA" id="ARBA00004922"/>
    </source>
</evidence>
<dbReference type="InterPro" id="IPR036236">
    <property type="entry name" value="Znf_C2H2_sf"/>
</dbReference>
<keyword evidence="7" id="KW-0963">Cytoplasm</keyword>
<dbReference type="Gene3D" id="3.10.180.20">
    <property type="entry name" value="N-Acetylglucosaminyltransferase I, Domain 2"/>
    <property type="match status" value="1"/>
</dbReference>
<dbReference type="Proteomes" id="UP000069272">
    <property type="component" value="Chromosome 3L"/>
</dbReference>
<keyword evidence="8" id="KW-0328">Glycosyltransferase</keyword>
<keyword evidence="13" id="KW-0863">Zinc-finger</keyword>
<dbReference type="EnsemblMetazoa" id="AALB004955-RA">
    <property type="protein sequence ID" value="AALB004955-PA"/>
    <property type="gene ID" value="AALB004955"/>
</dbReference>
<dbReference type="InterPro" id="IPR029044">
    <property type="entry name" value="Nucleotide-diphossugar_trans"/>
</dbReference>
<dbReference type="VEuPathDB" id="VectorBase:AALB20_036863"/>
<evidence type="ECO:0000256" key="24">
    <source>
        <dbReference type="ARBA" id="ARBA00041712"/>
    </source>
</evidence>
<evidence type="ECO:0000256" key="16">
    <source>
        <dbReference type="ARBA" id="ARBA00022989"/>
    </source>
</evidence>
<feature type="compositionally biased region" description="Low complexity" evidence="26">
    <location>
        <begin position="570"/>
        <end position="585"/>
    </location>
</feature>
<keyword evidence="19" id="KW-1015">Disulfide bond</keyword>
<dbReference type="Pfam" id="PF13912">
    <property type="entry name" value="zf-C2H2_6"/>
    <property type="match status" value="3"/>
</dbReference>
<keyword evidence="17" id="KW-0333">Golgi apparatus</keyword>
<keyword evidence="10 27" id="KW-0812">Transmembrane</keyword>
<dbReference type="FunFam" id="3.90.550.10:FF:000055">
    <property type="entry name" value="Alpha-1,3-mannosyl-glycoprotein 2-beta-N-acetylglucosaminyltransferase"/>
    <property type="match status" value="1"/>
</dbReference>
<dbReference type="InterPro" id="IPR013087">
    <property type="entry name" value="Znf_C2H2_type"/>
</dbReference>
<comment type="pathway">
    <text evidence="5">Protein modification; protein glycosylation.</text>
</comment>
<keyword evidence="18 27" id="KW-0472">Membrane</keyword>
<keyword evidence="9" id="KW-0808">Transferase</keyword>
<feature type="domain" description="C2H2-type" evidence="28">
    <location>
        <begin position="109"/>
        <end position="133"/>
    </location>
</feature>
<evidence type="ECO:0000256" key="27">
    <source>
        <dbReference type="SAM" id="Phobius"/>
    </source>
</evidence>
<feature type="domain" description="C2H2-type" evidence="28">
    <location>
        <begin position="330"/>
        <end position="358"/>
    </location>
</feature>
<comment type="similarity">
    <text evidence="6">Belongs to the glycosyltransferase 13 family.</text>
</comment>
<dbReference type="PROSITE" id="PS00028">
    <property type="entry name" value="ZINC_FINGER_C2H2_1"/>
    <property type="match status" value="11"/>
</dbReference>
<sequence length="947" mass="110244">YSTNLALKRHTENVHGPERFICDVCSKTFKSTAQFRHHQRIHHAPQSSFGVECSICKKWLKNGANLSKHMGRHGTSNRPNICEVCGKRAPNATALKAHKRFVHEQEKSFQCTICGKAFKRAVTLREHMTVHTGGALYNCPWCSKTFNSNANMHSHKKKMHPTEWESSRKQYEERFIKKPAIIYTCEVCGKQFPKRLLLMIHRKHHDAYKCDQCDANFTLRRELQEHKIEHQDANIDETNEHFVCKVCSKSYESKEAARRHYANTHGPVRYMCESCPESFKSYFGYFYHKNTKHSDTNVKPVQCNICERWLKSVASLRKHMFLHETNKKPLVCDICGKVAKHPQSLRSHKRYVHAKECPFECLICKKAFVREKALKEHMAVHTGESLYQCSFCPQTFNSGANMHAHRKKKHPAELEEQFKQRSDNLRAIYEQQNGQISKLKSKYHHAVIPALLLCSVCDNAMRPRKPFLLFGLLVVWVLMTYLAFLRNTRPSEPWRDNRLMEKVEHFEENVKAFTNNRQTLYRDIISILRRQYESRPSEVKPVIAETTARPTVQRQDIVQPIAGASKDGQTIDAAAPAQPPDTDGQPEADRVLSKFQQRYINNDPAFPVIPVIVFACNRISVNKCLDDLIRYRPSPEQFPIIVSQDCDDEPTRNTILSYKDEVTLIQQPDQSDIPVPPKEKKYKGYYKISRHYGWALRTVFRQGFDSVIIVEDDLSVAPDFYEYFLGTYPVLKRDRSLWCVSAWNDNGKEGLIDTAAHDLLYRSDFFPGLGWMLTKDLWDELEPKWPKAFWDDWIRQPEQRKERACIRPELPRTRTFGKVGVSNGLFFDKHLKYIKLSEEFVSFTKSNLTYLVKSVYDEAFLKTIYQSPVVTLDELKRGIVMTREPVRIAYHTKEQYKRATKSLGLMDDFKSGVPRTAYRGVVSFFYNGQRVYLAPNANWKGYDLTWS</sequence>
<evidence type="ECO:0000256" key="6">
    <source>
        <dbReference type="ARBA" id="ARBA00006492"/>
    </source>
</evidence>
<dbReference type="EC" id="2.4.1.101" evidence="23"/>
<dbReference type="VEuPathDB" id="VectorBase:AALB20_037276"/>
<keyword evidence="12" id="KW-0677">Repeat</keyword>
<keyword evidence="21" id="KW-0539">Nucleus</keyword>
<feature type="domain" description="C2H2-type" evidence="28">
    <location>
        <begin position="301"/>
        <end position="328"/>
    </location>
</feature>
<feature type="domain" description="C2H2-type" evidence="28">
    <location>
        <begin position="183"/>
        <end position="210"/>
    </location>
</feature>
<dbReference type="PANTHER" id="PTHR10468:SF0">
    <property type="entry name" value="ALPHA-1,3-MANNOSYL-GLYCOPROTEIN 2-BETA-N-ACETYLGLUCOSAMINYLTRANSFERASE"/>
    <property type="match status" value="1"/>
</dbReference>
<feature type="transmembrane region" description="Helical" evidence="27">
    <location>
        <begin position="467"/>
        <end position="485"/>
    </location>
</feature>
<evidence type="ECO:0000256" key="12">
    <source>
        <dbReference type="ARBA" id="ARBA00022737"/>
    </source>
</evidence>
<keyword evidence="30" id="KW-1185">Reference proteome</keyword>
<evidence type="ECO:0000256" key="3">
    <source>
        <dbReference type="ARBA" id="ARBA00004323"/>
    </source>
</evidence>
<dbReference type="GO" id="GO:0005634">
    <property type="term" value="C:nucleus"/>
    <property type="evidence" value="ECO:0007669"/>
    <property type="project" value="UniProtKB-SubCell"/>
</dbReference>
<evidence type="ECO:0000259" key="28">
    <source>
        <dbReference type="PROSITE" id="PS50157"/>
    </source>
</evidence>
<evidence type="ECO:0000256" key="15">
    <source>
        <dbReference type="ARBA" id="ARBA00022968"/>
    </source>
</evidence>
<dbReference type="Gene3D" id="3.30.160.60">
    <property type="entry name" value="Classic Zinc Finger"/>
    <property type="match status" value="9"/>
</dbReference>
<dbReference type="GO" id="GO:0006487">
    <property type="term" value="P:protein N-linked glycosylation"/>
    <property type="evidence" value="ECO:0007669"/>
    <property type="project" value="TreeGrafter"/>
</dbReference>
<dbReference type="SUPFAM" id="SSF57667">
    <property type="entry name" value="beta-beta-alpha zinc fingers"/>
    <property type="match status" value="7"/>
</dbReference>
<feature type="domain" description="C2H2-type" evidence="28">
    <location>
        <begin position="208"/>
        <end position="235"/>
    </location>
</feature>
<organism evidence="29 30">
    <name type="scientific">Anopheles albimanus</name>
    <name type="common">New world malaria mosquito</name>
    <dbReference type="NCBI Taxonomy" id="7167"/>
    <lineage>
        <taxon>Eukaryota</taxon>
        <taxon>Metazoa</taxon>
        <taxon>Ecdysozoa</taxon>
        <taxon>Arthropoda</taxon>
        <taxon>Hexapoda</taxon>
        <taxon>Insecta</taxon>
        <taxon>Pterygota</taxon>
        <taxon>Neoptera</taxon>
        <taxon>Endopterygota</taxon>
        <taxon>Diptera</taxon>
        <taxon>Nematocera</taxon>
        <taxon>Culicoidea</taxon>
        <taxon>Culicidae</taxon>
        <taxon>Anophelinae</taxon>
        <taxon>Anopheles</taxon>
    </lineage>
</organism>
<protein>
    <recommendedName>
        <fullName evidence="23">alpha-1,3-mannosyl-glycoprotein 2-beta-N-acetylglucosaminyltransferase</fullName>
        <ecNumber evidence="23">2.4.1.101</ecNumber>
    </recommendedName>
    <alternativeName>
        <fullName evidence="24">N-glycosyl-oligosaccharide-glycoprotein N-acetylglucosaminyltransferase I</fullName>
    </alternativeName>
</protein>
<dbReference type="Pfam" id="PF03071">
    <property type="entry name" value="GNT-I"/>
    <property type="match status" value="1"/>
</dbReference>
<dbReference type="Gene3D" id="3.90.550.10">
    <property type="entry name" value="Spore Coat Polysaccharide Biosynthesis Protein SpsA, Chain A"/>
    <property type="match status" value="1"/>
</dbReference>
<feature type="domain" description="C2H2-type" evidence="28">
    <location>
        <begin position="242"/>
        <end position="270"/>
    </location>
</feature>
<keyword evidence="14" id="KW-0862">Zinc</keyword>
<proteinExistence type="inferred from homology"/>
<keyword evidence="16 27" id="KW-1133">Transmembrane helix</keyword>
<accession>A0A182FEL4</accession>
<dbReference type="SUPFAM" id="SSF53448">
    <property type="entry name" value="Nucleotide-diphospho-sugar transferases"/>
    <property type="match status" value="1"/>
</dbReference>
<evidence type="ECO:0000256" key="20">
    <source>
        <dbReference type="ARBA" id="ARBA00023211"/>
    </source>
</evidence>
<dbReference type="InterPro" id="IPR004139">
    <property type="entry name" value="Glyco_trans_13"/>
</dbReference>
<dbReference type="STRING" id="7167.A0A182FEL4"/>
<dbReference type="AlphaFoldDB" id="A0A182FEL4"/>
<evidence type="ECO:0000256" key="4">
    <source>
        <dbReference type="ARBA" id="ARBA00004556"/>
    </source>
</evidence>
<evidence type="ECO:0000256" key="17">
    <source>
        <dbReference type="ARBA" id="ARBA00023034"/>
    </source>
</evidence>
<dbReference type="FunFam" id="3.30.160.60:FF:002534">
    <property type="entry name" value="Uncharacterized protein, isoform B"/>
    <property type="match status" value="1"/>
</dbReference>
<dbReference type="GO" id="GO:0000139">
    <property type="term" value="C:Golgi membrane"/>
    <property type="evidence" value="ECO:0007669"/>
    <property type="project" value="UniProtKB-SubCell"/>
</dbReference>
<dbReference type="FunFam" id="3.30.160.60:FF:000870">
    <property type="entry name" value="zinc finger protein 197 isoform X1"/>
    <property type="match status" value="1"/>
</dbReference>
<dbReference type="InterPro" id="IPR052261">
    <property type="entry name" value="Glycosyltransferase_13"/>
</dbReference>
<feature type="domain" description="C2H2-type" evidence="28">
    <location>
        <begin position="20"/>
        <end position="47"/>
    </location>
</feature>
<evidence type="ECO:0000256" key="26">
    <source>
        <dbReference type="SAM" id="MobiDB-lite"/>
    </source>
</evidence>
<keyword evidence="20" id="KW-0464">Manganese</keyword>